<gene>
    <name evidence="2" type="ORF">DY000_02055360</name>
</gene>
<dbReference type="EMBL" id="QGKV02002055">
    <property type="protein sequence ID" value="KAF3498201.1"/>
    <property type="molecule type" value="Genomic_DNA"/>
</dbReference>
<keyword evidence="1" id="KW-0732">Signal</keyword>
<evidence type="ECO:0000256" key="1">
    <source>
        <dbReference type="SAM" id="SignalP"/>
    </source>
</evidence>
<reference evidence="2 3" key="1">
    <citation type="journal article" date="2020" name="BMC Genomics">
        <title>Intraspecific diversification of the crop wild relative Brassica cretica Lam. using demographic model selection.</title>
        <authorList>
            <person name="Kioukis A."/>
            <person name="Michalopoulou V.A."/>
            <person name="Briers L."/>
            <person name="Pirintsos S."/>
            <person name="Studholme D.J."/>
            <person name="Pavlidis P."/>
            <person name="Sarris P.F."/>
        </authorList>
    </citation>
    <scope>NUCLEOTIDE SEQUENCE [LARGE SCALE GENOMIC DNA]</scope>
    <source>
        <strain evidence="3">cv. PFS-1207/04</strain>
    </source>
</reference>
<evidence type="ECO:0008006" key="4">
    <source>
        <dbReference type="Google" id="ProtNLM"/>
    </source>
</evidence>
<accession>A0ABQ7ALD0</accession>
<comment type="caution">
    <text evidence="2">The sequence shown here is derived from an EMBL/GenBank/DDBJ whole genome shotgun (WGS) entry which is preliminary data.</text>
</comment>
<feature type="chain" id="PRO_5045397340" description="Secreted protein" evidence="1">
    <location>
        <begin position="25"/>
        <end position="115"/>
    </location>
</feature>
<organism evidence="2 3">
    <name type="scientific">Brassica cretica</name>
    <name type="common">Mustard</name>
    <dbReference type="NCBI Taxonomy" id="69181"/>
    <lineage>
        <taxon>Eukaryota</taxon>
        <taxon>Viridiplantae</taxon>
        <taxon>Streptophyta</taxon>
        <taxon>Embryophyta</taxon>
        <taxon>Tracheophyta</taxon>
        <taxon>Spermatophyta</taxon>
        <taxon>Magnoliopsida</taxon>
        <taxon>eudicotyledons</taxon>
        <taxon>Gunneridae</taxon>
        <taxon>Pentapetalae</taxon>
        <taxon>rosids</taxon>
        <taxon>malvids</taxon>
        <taxon>Brassicales</taxon>
        <taxon>Brassicaceae</taxon>
        <taxon>Brassiceae</taxon>
        <taxon>Brassica</taxon>
    </lineage>
</organism>
<protein>
    <recommendedName>
        <fullName evidence="4">Secreted protein</fullName>
    </recommendedName>
</protein>
<evidence type="ECO:0000313" key="2">
    <source>
        <dbReference type="EMBL" id="KAF3498201.1"/>
    </source>
</evidence>
<feature type="signal peptide" evidence="1">
    <location>
        <begin position="1"/>
        <end position="24"/>
    </location>
</feature>
<evidence type="ECO:0000313" key="3">
    <source>
        <dbReference type="Proteomes" id="UP000266723"/>
    </source>
</evidence>
<keyword evidence="3" id="KW-1185">Reference proteome</keyword>
<name>A0ABQ7ALD0_BRACR</name>
<dbReference type="Proteomes" id="UP000266723">
    <property type="component" value="Unassembled WGS sequence"/>
</dbReference>
<proteinExistence type="predicted"/>
<sequence length="115" mass="12595">MSQRQQQALSSLWEMLLMKPLVVAYSVLLADWGTRASWTSDARCSDANGNLRTSRIRNALGLELIRWMQVGTRAGADYGSSGLGLKSSARLGFKGFLICSGSLETRVDNVLKQTV</sequence>